<dbReference type="Pfam" id="PF00702">
    <property type="entry name" value="Hydrolase"/>
    <property type="match status" value="1"/>
</dbReference>
<dbReference type="Proteomes" id="UP000006898">
    <property type="component" value="Chromosome"/>
</dbReference>
<dbReference type="KEGG" id="mox:DAMO_0258"/>
<dbReference type="SUPFAM" id="SSF56784">
    <property type="entry name" value="HAD-like"/>
    <property type="match status" value="1"/>
</dbReference>
<dbReference type="Gene3D" id="1.10.150.400">
    <property type="match status" value="1"/>
</dbReference>
<dbReference type="HOGENOM" id="CLU_017953_3_0_0"/>
<reference evidence="1 2" key="1">
    <citation type="journal article" date="2010" name="Nature">
        <title>Nitrite-driven anaerobic methane oxidation by oxygenic bacteria.</title>
        <authorList>
            <person name="Ettwig K.F."/>
            <person name="Butler M.K."/>
            <person name="Le Paslier D."/>
            <person name="Pelletier E."/>
            <person name="Mangenot S."/>
            <person name="Kuypers M.M.M."/>
            <person name="Schreiber F."/>
            <person name="Dutilh B.E."/>
            <person name="Zedelius J."/>
            <person name="de Beer D."/>
            <person name="Gloerich J."/>
            <person name="Wessels H.J.C.T."/>
            <person name="van Allen T."/>
            <person name="Luesken F."/>
            <person name="Wu M."/>
            <person name="van de Pas-Schoonen K.T."/>
            <person name="Op den Camp H.J.M."/>
            <person name="Janssen-Megens E.M."/>
            <person name="Francoijs K-J."/>
            <person name="Stunnenberg H."/>
            <person name="Weissenbach J."/>
            <person name="Jetten M.S.M."/>
            <person name="Strous M."/>
        </authorList>
    </citation>
    <scope>NUCLEOTIDE SEQUENCE [LARGE SCALE GENOMIC DNA]</scope>
</reference>
<accession>D5MIZ1</accession>
<gene>
    <name evidence="1" type="ORF">DAMO_0258</name>
</gene>
<proteinExistence type="predicted"/>
<evidence type="ECO:0000313" key="1">
    <source>
        <dbReference type="EMBL" id="CBE67356.1"/>
    </source>
</evidence>
<dbReference type="EMBL" id="FP565575">
    <property type="protein sequence ID" value="CBE67356.1"/>
    <property type="molecule type" value="Genomic_DNA"/>
</dbReference>
<dbReference type="PATRIC" id="fig|671143.5.peg.221"/>
<dbReference type="AlphaFoldDB" id="D5MIZ1"/>
<dbReference type="STRING" id="671143.DAMO_0258"/>
<dbReference type="InterPro" id="IPR006439">
    <property type="entry name" value="HAD-SF_hydro_IA"/>
</dbReference>
<protein>
    <submittedName>
        <fullName evidence="1">Uncharacterized protein</fullName>
    </submittedName>
</protein>
<sequence length="664" mass="75682">MNENIRSLVEQAGHVSFDVFDTAVLRIVKEPADLFDLVEGWYRATVGPLTSRFRAVRVESERLARERAWTRSSRTEITLDDIYQCMEEGFGVAHETAVTLKDLEVAAELKGCTRNDEIYAIYRYCLDTMRPVLFVSDMYLPCEVVRQILHRCGYERFQYLFVSSALGATKASGSLYEHILKELGCHPQAILHIGDHDDSDVTMARRHGLATYRYEKCGERVRQLDHHRRHRLERCASLSEGEGCVEASIYVATVLRRLLVNGSIRHEGSDDPFWYEFGYISAGPLFFGFIGWLLARAVEDRVETLYFLSRDGQILKRVYDYVSPWVEHAPPSEYLYASRRALNVPAITELDERTLDFLVSGTSILRVTQFLERLGLDPSLFTGAVREAGFSGLDQRVRTGTDYVRLRTLFRSIADEIRHVAVGERSILLDYFRHVGILEKKRIGIVDIGWHGTLQNSISTLLSLSGRKAEIRGYYLGTFSPARAMCERGQEMAAYLCEYGEPESRHAMIKLCVELFEFLHLAPHGSVLRFARRNGHVAPVLEENDLEKPKMAKSCAVQRGALDFVKEFGAVWQQFRFLNMSPDLALQPLMEVLRDPTVTEAVRLGDLEHAEGFGNVYQQRYIAKPPGALTALINPRSLVDRYRQAFWKTGYMKRLRSFGGLVGD</sequence>
<dbReference type="eggNOG" id="COG5610">
    <property type="taxonomic scope" value="Bacteria"/>
</dbReference>
<name>D5MIZ1_METO1</name>
<dbReference type="NCBIfam" id="TIGR01549">
    <property type="entry name" value="HAD-SF-IA-v1"/>
    <property type="match status" value="1"/>
</dbReference>
<dbReference type="InterPro" id="IPR023214">
    <property type="entry name" value="HAD_sf"/>
</dbReference>
<dbReference type="InterPro" id="IPR036412">
    <property type="entry name" value="HAD-like_sf"/>
</dbReference>
<organism evidence="1 2">
    <name type="scientific">Methylomirabilis oxygeniifera</name>
    <dbReference type="NCBI Taxonomy" id="671143"/>
    <lineage>
        <taxon>Bacteria</taxon>
        <taxon>Candidatus Methylomirabilota</taxon>
        <taxon>Candidatus Methylomirabilia</taxon>
        <taxon>Candidatus Methylomirabilales</taxon>
        <taxon>Candidatus Methylomirabilaceae</taxon>
        <taxon>Candidatus Methylomirabilis</taxon>
    </lineage>
</organism>
<dbReference type="Gene3D" id="3.40.50.1000">
    <property type="entry name" value="HAD superfamily/HAD-like"/>
    <property type="match status" value="1"/>
</dbReference>
<evidence type="ECO:0000313" key="2">
    <source>
        <dbReference type="Proteomes" id="UP000006898"/>
    </source>
</evidence>